<evidence type="ECO:0000313" key="1">
    <source>
        <dbReference type="EMBL" id="EKC18345.1"/>
    </source>
</evidence>
<proteinExistence type="predicted"/>
<dbReference type="EMBL" id="JH816787">
    <property type="protein sequence ID" value="EKC18345.1"/>
    <property type="molecule type" value="Genomic_DNA"/>
</dbReference>
<gene>
    <name evidence="1" type="ORF">CGI_10013149</name>
</gene>
<organism evidence="1">
    <name type="scientific">Magallana gigas</name>
    <name type="common">Pacific oyster</name>
    <name type="synonym">Crassostrea gigas</name>
    <dbReference type="NCBI Taxonomy" id="29159"/>
    <lineage>
        <taxon>Eukaryota</taxon>
        <taxon>Metazoa</taxon>
        <taxon>Spiralia</taxon>
        <taxon>Lophotrochozoa</taxon>
        <taxon>Mollusca</taxon>
        <taxon>Bivalvia</taxon>
        <taxon>Autobranchia</taxon>
        <taxon>Pteriomorphia</taxon>
        <taxon>Ostreida</taxon>
        <taxon>Ostreoidea</taxon>
        <taxon>Ostreidae</taxon>
        <taxon>Magallana</taxon>
    </lineage>
</organism>
<protein>
    <submittedName>
        <fullName evidence="1">Uncharacterized protein</fullName>
    </submittedName>
</protein>
<dbReference type="AlphaFoldDB" id="K1PPF1"/>
<dbReference type="HOGENOM" id="CLU_2361760_0_0_1"/>
<dbReference type="InParanoid" id="K1PPF1"/>
<name>K1PPF1_MAGGI</name>
<sequence>MDSTSHGNPLVVSEEIVTTAESDITGVSQCPPDHEYALTSSHDNRTPLETVEIGIQTDVGMAEMTELLNIKEKSQNPDAVLGELFLQTKLQQMTRV</sequence>
<reference evidence="1" key="1">
    <citation type="journal article" date="2012" name="Nature">
        <title>The oyster genome reveals stress adaptation and complexity of shell formation.</title>
        <authorList>
            <person name="Zhang G."/>
            <person name="Fang X."/>
            <person name="Guo X."/>
            <person name="Li L."/>
            <person name="Luo R."/>
            <person name="Xu F."/>
            <person name="Yang P."/>
            <person name="Zhang L."/>
            <person name="Wang X."/>
            <person name="Qi H."/>
            <person name="Xiong Z."/>
            <person name="Que H."/>
            <person name="Xie Y."/>
            <person name="Holland P.W."/>
            <person name="Paps J."/>
            <person name="Zhu Y."/>
            <person name="Wu F."/>
            <person name="Chen Y."/>
            <person name="Wang J."/>
            <person name="Peng C."/>
            <person name="Meng J."/>
            <person name="Yang L."/>
            <person name="Liu J."/>
            <person name="Wen B."/>
            <person name="Zhang N."/>
            <person name="Huang Z."/>
            <person name="Zhu Q."/>
            <person name="Feng Y."/>
            <person name="Mount A."/>
            <person name="Hedgecock D."/>
            <person name="Xu Z."/>
            <person name="Liu Y."/>
            <person name="Domazet-Loso T."/>
            <person name="Du Y."/>
            <person name="Sun X."/>
            <person name="Zhang S."/>
            <person name="Liu B."/>
            <person name="Cheng P."/>
            <person name="Jiang X."/>
            <person name="Li J."/>
            <person name="Fan D."/>
            <person name="Wang W."/>
            <person name="Fu W."/>
            <person name="Wang T."/>
            <person name="Wang B."/>
            <person name="Zhang J."/>
            <person name="Peng Z."/>
            <person name="Li Y."/>
            <person name="Li N."/>
            <person name="Wang J."/>
            <person name="Chen M."/>
            <person name="He Y."/>
            <person name="Tan F."/>
            <person name="Song X."/>
            <person name="Zheng Q."/>
            <person name="Huang R."/>
            <person name="Yang H."/>
            <person name="Du X."/>
            <person name="Chen L."/>
            <person name="Yang M."/>
            <person name="Gaffney P.M."/>
            <person name="Wang S."/>
            <person name="Luo L."/>
            <person name="She Z."/>
            <person name="Ming Y."/>
            <person name="Huang W."/>
            <person name="Zhang S."/>
            <person name="Huang B."/>
            <person name="Zhang Y."/>
            <person name="Qu T."/>
            <person name="Ni P."/>
            <person name="Miao G."/>
            <person name="Wang J."/>
            <person name="Wang Q."/>
            <person name="Steinberg C.E."/>
            <person name="Wang H."/>
            <person name="Li N."/>
            <person name="Qian L."/>
            <person name="Zhang G."/>
            <person name="Li Y."/>
            <person name="Yang H."/>
            <person name="Liu X."/>
            <person name="Wang J."/>
            <person name="Yin Y."/>
            <person name="Wang J."/>
        </authorList>
    </citation>
    <scope>NUCLEOTIDE SEQUENCE [LARGE SCALE GENOMIC DNA]</scope>
    <source>
        <strain evidence="1">05x7-T-G4-1.051#20</strain>
    </source>
</reference>
<accession>K1PPF1</accession>